<reference evidence="2" key="1">
    <citation type="journal article" date="2019" name="Int. J. Syst. Evol. Microbiol.">
        <title>The Global Catalogue of Microorganisms (GCM) 10K type strain sequencing project: providing services to taxonomists for standard genome sequencing and annotation.</title>
        <authorList>
            <consortium name="The Broad Institute Genomics Platform"/>
            <consortium name="The Broad Institute Genome Sequencing Center for Infectious Disease"/>
            <person name="Wu L."/>
            <person name="Ma J."/>
        </authorList>
    </citation>
    <scope>NUCLEOTIDE SEQUENCE [LARGE SCALE GENOMIC DNA]</scope>
    <source>
        <strain evidence="2">KCTC 42087</strain>
    </source>
</reference>
<dbReference type="InterPro" id="IPR027417">
    <property type="entry name" value="P-loop_NTPase"/>
</dbReference>
<evidence type="ECO:0000313" key="2">
    <source>
        <dbReference type="Proteomes" id="UP001596074"/>
    </source>
</evidence>
<organism evidence="1 2">
    <name type="scientific">Actinomadura rugatobispora</name>
    <dbReference type="NCBI Taxonomy" id="1994"/>
    <lineage>
        <taxon>Bacteria</taxon>
        <taxon>Bacillati</taxon>
        <taxon>Actinomycetota</taxon>
        <taxon>Actinomycetes</taxon>
        <taxon>Streptosporangiales</taxon>
        <taxon>Thermomonosporaceae</taxon>
        <taxon>Actinomadura</taxon>
    </lineage>
</organism>
<protein>
    <submittedName>
        <fullName evidence="1">AAA family ATPase</fullName>
    </submittedName>
</protein>
<dbReference type="CDD" id="cd00267">
    <property type="entry name" value="ABC_ATPase"/>
    <property type="match status" value="1"/>
</dbReference>
<gene>
    <name evidence="1" type="ORF">ACFPZN_18305</name>
</gene>
<accession>A0ABW1A308</accession>
<dbReference type="SUPFAM" id="SSF52540">
    <property type="entry name" value="P-loop containing nucleoside triphosphate hydrolases"/>
    <property type="match status" value="1"/>
</dbReference>
<dbReference type="EMBL" id="JBHSON010000023">
    <property type="protein sequence ID" value="MFC5747585.1"/>
    <property type="molecule type" value="Genomic_DNA"/>
</dbReference>
<dbReference type="RefSeq" id="WP_378283203.1">
    <property type="nucleotide sequence ID" value="NZ_JBHSON010000023.1"/>
</dbReference>
<evidence type="ECO:0000313" key="1">
    <source>
        <dbReference type="EMBL" id="MFC5747585.1"/>
    </source>
</evidence>
<name>A0ABW1A308_9ACTN</name>
<proteinExistence type="predicted"/>
<dbReference type="Gene3D" id="3.40.50.300">
    <property type="entry name" value="P-loop containing nucleotide triphosphate hydrolases"/>
    <property type="match status" value="1"/>
</dbReference>
<dbReference type="Pfam" id="PF13238">
    <property type="entry name" value="AAA_18"/>
    <property type="match status" value="1"/>
</dbReference>
<sequence length="188" mass="19631">MEDVVEAGELVVLTGSPGTGKTTVARLLADEMSSSVHLHADDFWRFIRRGGIMPYLPGARRQNAVVMEVLAGAACGYAGGGFHVVVDGVVGPWFLDRFSRAAGEAGLGLHYVVLRADEETTVARGAGRGEGELTDPEVLRGMYAQFADLGPLEAHVLDNGGLDAVGTAAAVREGIAEGRFLLPASPDA</sequence>
<dbReference type="Proteomes" id="UP001596074">
    <property type="component" value="Unassembled WGS sequence"/>
</dbReference>
<comment type="caution">
    <text evidence="1">The sequence shown here is derived from an EMBL/GenBank/DDBJ whole genome shotgun (WGS) entry which is preliminary data.</text>
</comment>
<keyword evidence="2" id="KW-1185">Reference proteome</keyword>